<evidence type="ECO:0000313" key="2">
    <source>
        <dbReference type="EMBL" id="KAJ7766410.1"/>
    </source>
</evidence>
<dbReference type="EMBL" id="JARJLG010000033">
    <property type="protein sequence ID" value="KAJ7766410.1"/>
    <property type="molecule type" value="Genomic_DNA"/>
</dbReference>
<name>A0AAD7JLC2_9AGAR</name>
<comment type="caution">
    <text evidence="2">The sequence shown here is derived from an EMBL/GenBank/DDBJ whole genome shotgun (WGS) entry which is preliminary data.</text>
</comment>
<feature type="compositionally biased region" description="Polar residues" evidence="1">
    <location>
        <begin position="511"/>
        <end position="522"/>
    </location>
</feature>
<proteinExistence type="predicted"/>
<feature type="compositionally biased region" description="Polar residues" evidence="1">
    <location>
        <begin position="1149"/>
        <end position="1162"/>
    </location>
</feature>
<evidence type="ECO:0000313" key="3">
    <source>
        <dbReference type="Proteomes" id="UP001215280"/>
    </source>
</evidence>
<sequence>MSAQLAQNLAEYLAGDDVPDSDDESEERSQLDNSSDSDNGEPLDLAKILSNPLPDSEVPYVHGRKTRQVDPEATNSPWFPWPDKETCVLDILRHIPRCSFSKKQNAAIHWAMLALGVEDLPSDRVMDDIDKALQKMCGIQSIRYSGKLGHVYYVNDLAAIIAQEMANPTTRKNLHFFPEDTKPSLSQAWQASRWLDELEPDLTTPMTRVGTQDFYIHEPTLLSNGTACMPIRWFKRGGKTLARAWKMHEVSGTDPASGWVIEGDKEIEVQESELLISFPTFVSTYSSRKKADPRIIQGIYFHHSLISTHSHSSGIECQGKIEAWTKTNPVKGNRWRELSAGHRVLAFPIWLYCDDTSGNTSKRWNKHNSFLFTAAGLPRKFVHRESNVHFLSTSNVAPPLEMLDGIVEQLEACQKHGIWAWDAQEKELVLVIPSVLAMLGDNPMQSEFACHIGFKGRFFCRVCWVKGDPDVEDEEENDDGDASDTSISSQKSSGEGPAKKKKKTKKKNESVNEMISRVTQFMSPGRSRTREESCAELRTQFTVASAVGGQAGFKRRKTESGIKDTFQGVFLEHIFAISSKRGRNKNDKQTDVNRLLRTFPPNITSPVWRIKDLDPHRDTPVEILHVILLGFVKYFWRDAVTRIKKSDKELLITRLSSFNVSGLGVSPLAGATLVNYAGSLTGRDFRIIVQAAPFVLQGLLPASYIELWTSLSAVVTLVWQPHIPDLDKYIVELDAAIKHFLDCTCGLTLQWFNKPKFHVILHLPAHIRRFGPAMLFATEGFESFNAIIRSASVHSNRHAPSLDIASRMAKGNRVRHLLSRGFFPSDQNIQPTLPNNSCSSQSPWMAISLLDLERCRWNQAGNSPLQFLGLNSFGSRLLGWEDNSSREVLPVSKVFTPETVTLINGDACSAGDWVVWVECTGRMEISRIGCVAEIIQVAGSAAQREGKADFLLLSRTIIGESHNVYKMRRLQPIPNEYCHVQIKDIKCTVNIQHNCADNKCRTTRTRVILNEREKTSERGLEVEHLSKSDLIINTAQMRDAAALNAFRWKPSPLVTANIIQLAGEKAHSDRQKQKKSTATGELEPGSPDLEPAPKRSRLDPAASQTSSSPGASNSRVPSARQTSTRRIQTPDRETQNSTGFSVAPARSFHFSNTFQSSFPSDQ</sequence>
<keyword evidence="3" id="KW-1185">Reference proteome</keyword>
<feature type="compositionally biased region" description="Acidic residues" evidence="1">
    <location>
        <begin position="471"/>
        <end position="482"/>
    </location>
</feature>
<feature type="compositionally biased region" description="Acidic residues" evidence="1">
    <location>
        <begin position="17"/>
        <end position="26"/>
    </location>
</feature>
<feature type="region of interest" description="Disordered" evidence="1">
    <location>
        <begin position="471"/>
        <end position="532"/>
    </location>
</feature>
<dbReference type="Proteomes" id="UP001215280">
    <property type="component" value="Unassembled WGS sequence"/>
</dbReference>
<dbReference type="PANTHER" id="PTHR31912:SF34">
    <property type="entry name" value="NOTOCHORD-RELATED PROTEIN"/>
    <property type="match status" value="1"/>
</dbReference>
<accession>A0AAD7JLC2</accession>
<evidence type="ECO:0000256" key="1">
    <source>
        <dbReference type="SAM" id="MobiDB-lite"/>
    </source>
</evidence>
<dbReference type="PANTHER" id="PTHR31912">
    <property type="entry name" value="IP13529P"/>
    <property type="match status" value="1"/>
</dbReference>
<organism evidence="2 3">
    <name type="scientific">Mycena maculata</name>
    <dbReference type="NCBI Taxonomy" id="230809"/>
    <lineage>
        <taxon>Eukaryota</taxon>
        <taxon>Fungi</taxon>
        <taxon>Dikarya</taxon>
        <taxon>Basidiomycota</taxon>
        <taxon>Agaricomycotina</taxon>
        <taxon>Agaricomycetes</taxon>
        <taxon>Agaricomycetidae</taxon>
        <taxon>Agaricales</taxon>
        <taxon>Marasmiineae</taxon>
        <taxon>Mycenaceae</taxon>
        <taxon>Mycena</taxon>
    </lineage>
</organism>
<dbReference type="AlphaFoldDB" id="A0AAD7JLC2"/>
<feature type="region of interest" description="Disordered" evidence="1">
    <location>
        <begin position="1063"/>
        <end position="1162"/>
    </location>
</feature>
<protein>
    <submittedName>
        <fullName evidence="2">Uncharacterized protein</fullName>
    </submittedName>
</protein>
<feature type="compositionally biased region" description="Polar residues" evidence="1">
    <location>
        <begin position="1102"/>
        <end position="1127"/>
    </location>
</feature>
<feature type="region of interest" description="Disordered" evidence="1">
    <location>
        <begin position="1"/>
        <end position="60"/>
    </location>
</feature>
<gene>
    <name evidence="2" type="ORF">DFH07DRAFT_916097</name>
</gene>
<reference evidence="2" key="1">
    <citation type="submission" date="2023-03" db="EMBL/GenBank/DDBJ databases">
        <title>Massive genome expansion in bonnet fungi (Mycena s.s.) driven by repeated elements and novel gene families across ecological guilds.</title>
        <authorList>
            <consortium name="Lawrence Berkeley National Laboratory"/>
            <person name="Harder C.B."/>
            <person name="Miyauchi S."/>
            <person name="Viragh M."/>
            <person name="Kuo A."/>
            <person name="Thoen E."/>
            <person name="Andreopoulos B."/>
            <person name="Lu D."/>
            <person name="Skrede I."/>
            <person name="Drula E."/>
            <person name="Henrissat B."/>
            <person name="Morin E."/>
            <person name="Kohler A."/>
            <person name="Barry K."/>
            <person name="LaButti K."/>
            <person name="Morin E."/>
            <person name="Salamov A."/>
            <person name="Lipzen A."/>
            <person name="Mereny Z."/>
            <person name="Hegedus B."/>
            <person name="Baldrian P."/>
            <person name="Stursova M."/>
            <person name="Weitz H."/>
            <person name="Taylor A."/>
            <person name="Grigoriev I.V."/>
            <person name="Nagy L.G."/>
            <person name="Martin F."/>
            <person name="Kauserud H."/>
        </authorList>
    </citation>
    <scope>NUCLEOTIDE SEQUENCE</scope>
    <source>
        <strain evidence="2">CBHHK188m</strain>
    </source>
</reference>